<feature type="region of interest" description="Disordered" evidence="3">
    <location>
        <begin position="86"/>
        <end position="121"/>
    </location>
</feature>
<feature type="compositionally biased region" description="Polar residues" evidence="3">
    <location>
        <begin position="64"/>
        <end position="74"/>
    </location>
</feature>
<evidence type="ECO:0000256" key="3">
    <source>
        <dbReference type="SAM" id="MobiDB-lite"/>
    </source>
</evidence>
<evidence type="ECO:0000256" key="1">
    <source>
        <dbReference type="ARBA" id="ARBA00022443"/>
    </source>
</evidence>
<feature type="compositionally biased region" description="Polar residues" evidence="3">
    <location>
        <begin position="23"/>
        <end position="56"/>
    </location>
</feature>
<evidence type="ECO:0000313" key="5">
    <source>
        <dbReference type="EMBL" id="SZF05895.1"/>
    </source>
</evidence>
<feature type="compositionally biased region" description="Polar residues" evidence="3">
    <location>
        <begin position="226"/>
        <end position="254"/>
    </location>
</feature>
<evidence type="ECO:0000313" key="6">
    <source>
        <dbReference type="Proteomes" id="UP000275772"/>
    </source>
</evidence>
<feature type="region of interest" description="Disordered" evidence="3">
    <location>
        <begin position="146"/>
        <end position="301"/>
    </location>
</feature>
<feature type="region of interest" description="Disordered" evidence="3">
    <location>
        <begin position="514"/>
        <end position="549"/>
    </location>
</feature>
<dbReference type="VEuPathDB" id="FungiDB:BLGHR1_16698"/>
<sequence length="549" mass="61222">MSPSFHTSSSTTTFTTPSHPDHQSLTPSIMSTPYRCSTFPRHSNASNHKLSDYPASTTPPSPVNPHTTPTSCQAWSHTTVRDFAYPSSHPMHYGPPPEPDHPPSGHSSPISDEAQDLSDPVPLWDVRDKWKKWPYEERLRKDDQLAPIHFGDGPPWSEDEDLQSPVVVSSRHRKHRTPNSPYSTRRRSRRETTDNLTHLSNQSKFDNERRIFLAPSDEGSKHYYKNQGNEDSNTGSELNAHQSESTRNNTNTAYNVPGQRDSHFAGILPSRSYTDNAIHDSSESDNSSVASSPSYARQNESRYSRDYQFTIASSDEEMHGKAVALFDFTSENENELPLIEGQVIWVSYRHGQGWLVAEDPKTRESGLVPEEYVRLLRYINGGLSSVSGNLEEPVSPLSVSRKSARSSLGQAIGQASNGNGYQQPIVSTFSTSSKDLNPYPQHLLGTQAGQTPPQVMHYCGHRGSQATTPTVTNSLGSIVDRENSLRRRKSEGSIHLIPSLAYLPISNLEPSTAVRHPGISTKDPWDSNYDAKSDSIHNQHTNNFKQLER</sequence>
<evidence type="ECO:0000256" key="2">
    <source>
        <dbReference type="PROSITE-ProRule" id="PRU00192"/>
    </source>
</evidence>
<feature type="domain" description="SH3" evidence="4">
    <location>
        <begin position="317"/>
        <end position="378"/>
    </location>
</feature>
<feature type="compositionally biased region" description="Polar residues" evidence="3">
    <location>
        <begin position="538"/>
        <end position="549"/>
    </location>
</feature>
<feature type="compositionally biased region" description="Polar residues" evidence="3">
    <location>
        <begin position="194"/>
        <end position="204"/>
    </location>
</feature>
<dbReference type="SMART" id="SM00326">
    <property type="entry name" value="SH3"/>
    <property type="match status" value="1"/>
</dbReference>
<gene>
    <name evidence="5" type="ORF">BLGHR1_16698</name>
</gene>
<dbReference type="Proteomes" id="UP000275772">
    <property type="component" value="Unassembled WGS sequence"/>
</dbReference>
<dbReference type="Pfam" id="PF00018">
    <property type="entry name" value="SH3_1"/>
    <property type="match status" value="1"/>
</dbReference>
<organism evidence="5 6">
    <name type="scientific">Blumeria hordei</name>
    <name type="common">Barley powdery mildew</name>
    <name type="synonym">Blumeria graminis f. sp. hordei</name>
    <dbReference type="NCBI Taxonomy" id="2867405"/>
    <lineage>
        <taxon>Eukaryota</taxon>
        <taxon>Fungi</taxon>
        <taxon>Dikarya</taxon>
        <taxon>Ascomycota</taxon>
        <taxon>Pezizomycotina</taxon>
        <taxon>Leotiomycetes</taxon>
        <taxon>Erysiphales</taxon>
        <taxon>Erysiphaceae</taxon>
        <taxon>Blumeria</taxon>
    </lineage>
</organism>
<dbReference type="InterPro" id="IPR001452">
    <property type="entry name" value="SH3_domain"/>
</dbReference>
<keyword evidence="1 2" id="KW-0728">SH3 domain</keyword>
<dbReference type="AlphaFoldDB" id="A0A383V261"/>
<feature type="compositionally biased region" description="Basic and acidic residues" evidence="3">
    <location>
        <begin position="523"/>
        <end position="537"/>
    </location>
</feature>
<feature type="region of interest" description="Disordered" evidence="3">
    <location>
        <begin position="1"/>
        <end position="74"/>
    </location>
</feature>
<dbReference type="Gene3D" id="2.30.30.40">
    <property type="entry name" value="SH3 Domains"/>
    <property type="match status" value="1"/>
</dbReference>
<dbReference type="PROSITE" id="PS50002">
    <property type="entry name" value="SH3"/>
    <property type="match status" value="1"/>
</dbReference>
<feature type="compositionally biased region" description="Low complexity" evidence="3">
    <location>
        <begin position="284"/>
        <end position="294"/>
    </location>
</feature>
<reference evidence="5 6" key="1">
    <citation type="submission" date="2017-11" db="EMBL/GenBank/DDBJ databases">
        <authorList>
            <person name="Kracher B."/>
        </authorList>
    </citation>
    <scope>NUCLEOTIDE SEQUENCE [LARGE SCALE GENOMIC DNA]</scope>
    <source>
        <strain evidence="5 6">RACE1</strain>
    </source>
</reference>
<proteinExistence type="predicted"/>
<evidence type="ECO:0000259" key="4">
    <source>
        <dbReference type="PROSITE" id="PS50002"/>
    </source>
</evidence>
<name>A0A383V261_BLUHO</name>
<protein>
    <recommendedName>
        <fullName evidence="4">SH3 domain-containing protein</fullName>
    </recommendedName>
</protein>
<dbReference type="InterPro" id="IPR036028">
    <property type="entry name" value="SH3-like_dom_sf"/>
</dbReference>
<accession>A0A383V261</accession>
<feature type="compositionally biased region" description="Low complexity" evidence="3">
    <location>
        <begin position="1"/>
        <end position="18"/>
    </location>
</feature>
<dbReference type="EMBL" id="UNSH01000086">
    <property type="protein sequence ID" value="SZF05895.1"/>
    <property type="molecule type" value="Genomic_DNA"/>
</dbReference>
<dbReference type="SUPFAM" id="SSF50044">
    <property type="entry name" value="SH3-domain"/>
    <property type="match status" value="1"/>
</dbReference>